<evidence type="ECO:0000313" key="1">
    <source>
        <dbReference type="EMBL" id="JAH05379.1"/>
    </source>
</evidence>
<dbReference type="EMBL" id="GBXM01103198">
    <property type="protein sequence ID" value="JAH05379.1"/>
    <property type="molecule type" value="Transcribed_RNA"/>
</dbReference>
<reference evidence="1" key="2">
    <citation type="journal article" date="2015" name="Fish Shellfish Immunol.">
        <title>Early steps in the European eel (Anguilla anguilla)-Vibrio vulnificus interaction in the gills: Role of the RtxA13 toxin.</title>
        <authorList>
            <person name="Callol A."/>
            <person name="Pajuelo D."/>
            <person name="Ebbesson L."/>
            <person name="Teles M."/>
            <person name="MacKenzie S."/>
            <person name="Amaro C."/>
        </authorList>
    </citation>
    <scope>NUCLEOTIDE SEQUENCE</scope>
</reference>
<accession>A0A0E9PLL0</accession>
<proteinExistence type="predicted"/>
<sequence>MPNTIPFLTMITVLDNQTADPLTVRESYTLQRQLLSRPY</sequence>
<organism evidence="1">
    <name type="scientific">Anguilla anguilla</name>
    <name type="common">European freshwater eel</name>
    <name type="synonym">Muraena anguilla</name>
    <dbReference type="NCBI Taxonomy" id="7936"/>
    <lineage>
        <taxon>Eukaryota</taxon>
        <taxon>Metazoa</taxon>
        <taxon>Chordata</taxon>
        <taxon>Craniata</taxon>
        <taxon>Vertebrata</taxon>
        <taxon>Euteleostomi</taxon>
        <taxon>Actinopterygii</taxon>
        <taxon>Neopterygii</taxon>
        <taxon>Teleostei</taxon>
        <taxon>Anguilliformes</taxon>
        <taxon>Anguillidae</taxon>
        <taxon>Anguilla</taxon>
    </lineage>
</organism>
<protein>
    <submittedName>
        <fullName evidence="1">Uncharacterized protein</fullName>
    </submittedName>
</protein>
<dbReference type="AlphaFoldDB" id="A0A0E9PLL0"/>
<reference evidence="1" key="1">
    <citation type="submission" date="2014-11" db="EMBL/GenBank/DDBJ databases">
        <authorList>
            <person name="Amaro Gonzalez C."/>
        </authorList>
    </citation>
    <scope>NUCLEOTIDE SEQUENCE</scope>
</reference>
<name>A0A0E9PLL0_ANGAN</name>